<evidence type="ECO:0000313" key="1">
    <source>
        <dbReference type="EMBL" id="AXR04964.1"/>
    </source>
</evidence>
<sequence length="260" mass="29787">MMRVLEISPIFKTPYVHSHVWYFFHNQRARLVTMNFQLRFIAVALSIFSNASFAMQAGSYYYVISEQCKAVGLSDEQHTKLTPDVMLFEVTPAGISDYAVTMNTAALTDYTEQGQQLLSAWENEQVYTVGQAANPAHSYHDFLLQKETLSYTQLARTLNLFSQAQSARGHFFKQLLKIDADSARFKAVTRVRLFDEGYQNRLFLKQYVSEYFLLDENNKPRQPAVITVNHRAALTNDLHRPGQPWFSSTQQGACGERPSF</sequence>
<name>A0A346NHF7_9ALTE</name>
<keyword evidence="2" id="KW-1185">Reference proteome</keyword>
<dbReference type="AlphaFoldDB" id="A0A346NHF7"/>
<accession>A0A346NHF7</accession>
<gene>
    <name evidence="1" type="ORF">D0Y50_00410</name>
</gene>
<reference evidence="1 2" key="1">
    <citation type="submission" date="2018-08" db="EMBL/GenBank/DDBJ databases">
        <title>Salinimonas sediminis sp. nov., a piezophilic bacterium isolated from a deep-sea sediment sample from the New Britain Trench.</title>
        <authorList>
            <person name="Cao J."/>
        </authorList>
    </citation>
    <scope>NUCLEOTIDE SEQUENCE [LARGE SCALE GENOMIC DNA]</scope>
    <source>
        <strain evidence="1 2">N102</strain>
    </source>
</reference>
<organism evidence="1 2">
    <name type="scientific">Salinimonas sediminis</name>
    <dbReference type="NCBI Taxonomy" id="2303538"/>
    <lineage>
        <taxon>Bacteria</taxon>
        <taxon>Pseudomonadati</taxon>
        <taxon>Pseudomonadota</taxon>
        <taxon>Gammaproteobacteria</taxon>
        <taxon>Alteromonadales</taxon>
        <taxon>Alteromonadaceae</taxon>
        <taxon>Alteromonas/Salinimonas group</taxon>
        <taxon>Salinimonas</taxon>
    </lineage>
</organism>
<protein>
    <submittedName>
        <fullName evidence="1">Uncharacterized protein</fullName>
    </submittedName>
</protein>
<proteinExistence type="predicted"/>
<dbReference type="Proteomes" id="UP000262073">
    <property type="component" value="Chromosome"/>
</dbReference>
<dbReference type="KEGG" id="salm:D0Y50_00410"/>
<dbReference type="EMBL" id="CP031769">
    <property type="protein sequence ID" value="AXR04964.1"/>
    <property type="molecule type" value="Genomic_DNA"/>
</dbReference>
<evidence type="ECO:0000313" key="2">
    <source>
        <dbReference type="Proteomes" id="UP000262073"/>
    </source>
</evidence>